<dbReference type="Pfam" id="PF00632">
    <property type="entry name" value="HECT"/>
    <property type="match status" value="1"/>
</dbReference>
<keyword evidence="5" id="KW-0808">Transferase</keyword>
<feature type="active site" description="Glycyl thioester intermediate" evidence="13">
    <location>
        <position position="928"/>
    </location>
</feature>
<organism evidence="16 17">
    <name type="scientific">Hypothenemus hampei</name>
    <name type="common">Coffee berry borer</name>
    <dbReference type="NCBI Taxonomy" id="57062"/>
    <lineage>
        <taxon>Eukaryota</taxon>
        <taxon>Metazoa</taxon>
        <taxon>Ecdysozoa</taxon>
        <taxon>Arthropoda</taxon>
        <taxon>Hexapoda</taxon>
        <taxon>Insecta</taxon>
        <taxon>Pterygota</taxon>
        <taxon>Neoptera</taxon>
        <taxon>Endopterygota</taxon>
        <taxon>Coleoptera</taxon>
        <taxon>Polyphaga</taxon>
        <taxon>Cucujiformia</taxon>
        <taxon>Curculionidae</taxon>
        <taxon>Scolytinae</taxon>
        <taxon>Hypothenemus</taxon>
    </lineage>
</organism>
<keyword evidence="7" id="KW-0832">Ubl conjugation</keyword>
<evidence type="ECO:0000256" key="12">
    <source>
        <dbReference type="ARBA" id="ARBA00081642"/>
    </source>
</evidence>
<evidence type="ECO:0000256" key="11">
    <source>
        <dbReference type="ARBA" id="ARBA00077269"/>
    </source>
</evidence>
<dbReference type="FunFam" id="3.30.2410.10:FF:000011">
    <property type="entry name" value="Putative Ubiquitin-protein ligase E3C"/>
    <property type="match status" value="1"/>
</dbReference>
<dbReference type="SUPFAM" id="SSF56204">
    <property type="entry name" value="Hect, E3 ligase catalytic domain"/>
    <property type="match status" value="1"/>
</dbReference>
<gene>
    <name evidence="16" type="ORF">ABEB36_008270</name>
</gene>
<dbReference type="PROSITE" id="PS50237">
    <property type="entry name" value="HECT"/>
    <property type="match status" value="1"/>
</dbReference>
<keyword evidence="17" id="KW-1185">Reference proteome</keyword>
<dbReference type="Proteomes" id="UP001566132">
    <property type="component" value="Unassembled WGS sequence"/>
</dbReference>
<feature type="domain" description="HECT" evidence="15">
    <location>
        <begin position="625"/>
        <end position="960"/>
    </location>
</feature>
<sequence length="960" mass="111638">MAFKMDYSFEGNTKSRPEQNLSGASKKLSRDVLLQKTQEERRKRQEQRLKLQSTELLQSHIRSYLVRKHVKGFQRHEYELLQNSMKVDEKIRKLLFFYEQRQDFSKLCKLSEELLVHEYEVVQAMSSNSQLSWAMKKFLVLCLKHLSESPIFIENINVFSDDSGIIFYLIKKGYFTYFRSLLDSTSQNSLMKIMTLIQRPFKFLNEYGPSQNLVLAEFCNNFLKPTLSYNVKFYLIPYLKEKQDTSYYDKLIRYLNSIYYLVQSSSLFYCILALEPFDYEPSYDSIHVISLLSKELHRIKPHLDLTEDSDYDDEEEGLSEEEVLISDYLKILNNSSKVKKWLNFLENNSEDDMILTAFVNFAQNLLLVYKDSIRKYLLLYKLGLNSVFLRKLWSTLLKKRPNDLQINGASLVSWKDCHTKLSVFCDMFTFYTETLTDKENSDTSETFTQNDLHAMSALLKKVAIDLIEIAFPMCRASSIMVTPEINHLYRGCLNCIKMLYTLDMRKQFCPPGFWTERKIHISQDLAKKNYLSKISCPFGGSTLNVEDEDHLPPLSTIEQRSLAILQELPFLVPFNTRVHLLRDLCHYSLGENEHQRMHSDFRLHEKVVVIRRNYLYEDAFEKISTINDMKARLRIVFINSVGLEEAGIDGGGIFKEFINEVLKTAFDPNRGFFLMTGDNALYPNPNVHLIVENFSEHYNFIGRLVGKAVFENILVDLPLAEFFLAKLLVERTSACYLKSLDPVLYRNLLYLRDYMGDVGDLGLDFTTVSNDLGETKVMELKPNGRNISVTNENRLEYIQRLADLKLNSQLRKQCAAFREGLNSVVPILWLKLFNHKELQVIIGGDTQEIDLNDLRAHTTYSGDFTPEHPTILLFWKILYEFTDMQKRQLLKFVTSCSRPPLLGFKELNPMFCIQSSGVDNRMPTASTCLNLLKIPVISDEEVLRSKLLSAIEQQAGFELS</sequence>
<evidence type="ECO:0000256" key="13">
    <source>
        <dbReference type="PROSITE-ProRule" id="PRU00104"/>
    </source>
</evidence>
<dbReference type="InterPro" id="IPR000569">
    <property type="entry name" value="HECT_dom"/>
</dbReference>
<evidence type="ECO:0000259" key="15">
    <source>
        <dbReference type="PROSITE" id="PS50237"/>
    </source>
</evidence>
<accession>A0ABD1ENI1</accession>
<evidence type="ECO:0000256" key="8">
    <source>
        <dbReference type="ARBA" id="ARBA00061050"/>
    </source>
</evidence>
<keyword evidence="4" id="KW-1017">Isopeptide bond</keyword>
<dbReference type="Gene3D" id="3.30.2160.10">
    <property type="entry name" value="Hect, E3 ligase catalytic domain"/>
    <property type="match status" value="1"/>
</dbReference>
<evidence type="ECO:0000256" key="9">
    <source>
        <dbReference type="ARBA" id="ARBA00063372"/>
    </source>
</evidence>
<dbReference type="PANTHER" id="PTHR45700">
    <property type="entry name" value="UBIQUITIN-PROTEIN LIGASE E3C"/>
    <property type="match status" value="1"/>
</dbReference>
<evidence type="ECO:0000256" key="7">
    <source>
        <dbReference type="ARBA" id="ARBA00022843"/>
    </source>
</evidence>
<reference evidence="16 17" key="1">
    <citation type="submission" date="2024-05" db="EMBL/GenBank/DDBJ databases">
        <title>Genetic variation in Jamaican populations of the coffee berry borer (Hypothenemus hampei).</title>
        <authorList>
            <person name="Errbii M."/>
            <person name="Myrie A."/>
        </authorList>
    </citation>
    <scope>NUCLEOTIDE SEQUENCE [LARGE SCALE GENOMIC DNA]</scope>
    <source>
        <strain evidence="16">JA-Hopewell-2020-01-JO</strain>
        <tissue evidence="16">Whole body</tissue>
    </source>
</reference>
<evidence type="ECO:0000313" key="16">
    <source>
        <dbReference type="EMBL" id="KAL1497278.1"/>
    </source>
</evidence>
<proteinExistence type="inferred from homology"/>
<evidence type="ECO:0000256" key="3">
    <source>
        <dbReference type="ARBA" id="ARBA00012485"/>
    </source>
</evidence>
<dbReference type="PANTHER" id="PTHR45700:SF2">
    <property type="entry name" value="UBIQUITIN-PROTEIN LIGASE E3C"/>
    <property type="match status" value="1"/>
</dbReference>
<dbReference type="SMART" id="SM00119">
    <property type="entry name" value="HECTc"/>
    <property type="match status" value="1"/>
</dbReference>
<evidence type="ECO:0000256" key="4">
    <source>
        <dbReference type="ARBA" id="ARBA00022499"/>
    </source>
</evidence>
<dbReference type="FunFam" id="3.90.1750.10:FF:000014">
    <property type="entry name" value="Putative Ubiquitin-protein ligase E3C"/>
    <property type="match status" value="1"/>
</dbReference>
<evidence type="ECO:0000256" key="5">
    <source>
        <dbReference type="ARBA" id="ARBA00022679"/>
    </source>
</evidence>
<dbReference type="EC" id="2.3.2.26" evidence="3"/>
<dbReference type="Gene3D" id="3.30.2410.10">
    <property type="entry name" value="Hect, E3 ligase catalytic domain"/>
    <property type="match status" value="1"/>
</dbReference>
<dbReference type="EMBL" id="JBDJPC010000006">
    <property type="protein sequence ID" value="KAL1497278.1"/>
    <property type="molecule type" value="Genomic_DNA"/>
</dbReference>
<keyword evidence="6 13" id="KW-0833">Ubl conjugation pathway</keyword>
<comment type="pathway">
    <text evidence="2">Protein modification; protein ubiquitination.</text>
</comment>
<dbReference type="AlphaFoldDB" id="A0ABD1ENI1"/>
<evidence type="ECO:0000256" key="14">
    <source>
        <dbReference type="SAM" id="MobiDB-lite"/>
    </source>
</evidence>
<protein>
    <recommendedName>
        <fullName evidence="10">Ubiquitin-protein ligase E3C</fullName>
        <ecNumber evidence="3">2.3.2.26</ecNumber>
    </recommendedName>
    <alternativeName>
        <fullName evidence="11">HECT-type ubiquitin transferase E3C</fullName>
    </alternativeName>
    <alternativeName>
        <fullName evidence="12">RTA-associated ubiquitin ligase</fullName>
    </alternativeName>
</protein>
<feature type="compositionally biased region" description="Polar residues" evidence="14">
    <location>
        <begin position="10"/>
        <end position="23"/>
    </location>
</feature>
<evidence type="ECO:0000256" key="10">
    <source>
        <dbReference type="ARBA" id="ARBA00067506"/>
    </source>
</evidence>
<dbReference type="FunFam" id="3.30.2160.10:FF:000002">
    <property type="entry name" value="Putative Ubiquitin-protein ligase E3C"/>
    <property type="match status" value="1"/>
</dbReference>
<evidence type="ECO:0000256" key="2">
    <source>
        <dbReference type="ARBA" id="ARBA00004906"/>
    </source>
</evidence>
<dbReference type="Gene3D" id="3.90.1750.10">
    <property type="entry name" value="Hect, E3 ligase catalytic domains"/>
    <property type="match status" value="1"/>
</dbReference>
<name>A0ABD1ENI1_HYPHA</name>
<dbReference type="GO" id="GO:0009966">
    <property type="term" value="P:regulation of signal transduction"/>
    <property type="evidence" value="ECO:0007669"/>
    <property type="project" value="UniProtKB-ARBA"/>
</dbReference>
<comment type="subunit">
    <text evidence="9">Interacts with 26S proteasomes. Interacts (via the HECT domain) with UBE2D1 and, less efficiently, with UBE2L3.</text>
</comment>
<feature type="region of interest" description="Disordered" evidence="14">
    <location>
        <begin position="1"/>
        <end position="30"/>
    </location>
</feature>
<comment type="catalytic activity">
    <reaction evidence="1">
        <text>S-ubiquitinyl-[E2 ubiquitin-conjugating enzyme]-L-cysteine + [acceptor protein]-L-lysine = [E2 ubiquitin-conjugating enzyme]-L-cysteine + N(6)-ubiquitinyl-[acceptor protein]-L-lysine.</text>
        <dbReference type="EC" id="2.3.2.26"/>
    </reaction>
</comment>
<evidence type="ECO:0000313" key="17">
    <source>
        <dbReference type="Proteomes" id="UP001566132"/>
    </source>
</evidence>
<dbReference type="GO" id="GO:0061630">
    <property type="term" value="F:ubiquitin protein ligase activity"/>
    <property type="evidence" value="ECO:0007669"/>
    <property type="project" value="UniProtKB-EC"/>
</dbReference>
<comment type="similarity">
    <text evidence="8">Belongs to the UBE3C family.</text>
</comment>
<evidence type="ECO:0000256" key="6">
    <source>
        <dbReference type="ARBA" id="ARBA00022786"/>
    </source>
</evidence>
<dbReference type="InterPro" id="IPR044611">
    <property type="entry name" value="E3A/B/C-like"/>
</dbReference>
<dbReference type="CDD" id="cd00078">
    <property type="entry name" value="HECTc"/>
    <property type="match status" value="1"/>
</dbReference>
<comment type="caution">
    <text evidence="16">The sequence shown here is derived from an EMBL/GenBank/DDBJ whole genome shotgun (WGS) entry which is preliminary data.</text>
</comment>
<dbReference type="InterPro" id="IPR035983">
    <property type="entry name" value="Hect_E3_ubiquitin_ligase"/>
</dbReference>
<evidence type="ECO:0000256" key="1">
    <source>
        <dbReference type="ARBA" id="ARBA00000885"/>
    </source>
</evidence>